<dbReference type="GO" id="GO:0099621">
    <property type="term" value="F:undecaprenyl-phosphate 4-deoxy-4-formamido-L-arabinose transferase activity"/>
    <property type="evidence" value="ECO:0007669"/>
    <property type="project" value="TreeGrafter"/>
</dbReference>
<organism evidence="10 11">
    <name type="scientific">Candidatus Nitronauta litoralis</name>
    <dbReference type="NCBI Taxonomy" id="2705533"/>
    <lineage>
        <taxon>Bacteria</taxon>
        <taxon>Pseudomonadati</taxon>
        <taxon>Nitrospinota/Tectimicrobiota group</taxon>
        <taxon>Nitrospinota</taxon>
        <taxon>Nitrospinia</taxon>
        <taxon>Nitrospinales</taxon>
        <taxon>Nitrospinaceae</taxon>
        <taxon>Candidatus Nitronauta</taxon>
    </lineage>
</organism>
<dbReference type="InterPro" id="IPR050256">
    <property type="entry name" value="Glycosyltransferase_2"/>
</dbReference>
<dbReference type="Pfam" id="PF00535">
    <property type="entry name" value="Glycos_transf_2"/>
    <property type="match status" value="1"/>
</dbReference>
<proteinExistence type="predicted"/>
<dbReference type="EMBL" id="CP048685">
    <property type="protein sequence ID" value="QPJ61534.1"/>
    <property type="molecule type" value="Genomic_DNA"/>
</dbReference>
<name>A0A7T0FZP4_9BACT</name>
<evidence type="ECO:0000256" key="2">
    <source>
        <dbReference type="ARBA" id="ARBA00022676"/>
    </source>
</evidence>
<dbReference type="KEGG" id="nli:G3M70_06385"/>
<evidence type="ECO:0000259" key="9">
    <source>
        <dbReference type="Pfam" id="PF00535"/>
    </source>
</evidence>
<keyword evidence="6 8" id="KW-1133">Transmembrane helix</keyword>
<feature type="transmembrane region" description="Helical" evidence="8">
    <location>
        <begin position="277"/>
        <end position="302"/>
    </location>
</feature>
<dbReference type="InterPro" id="IPR029044">
    <property type="entry name" value="Nucleotide-diphossugar_trans"/>
</dbReference>
<reference evidence="10 11" key="1">
    <citation type="submission" date="2020-02" db="EMBL/GenBank/DDBJ databases">
        <title>Genomic and physiological characterization of two novel Nitrospinaceae genera.</title>
        <authorList>
            <person name="Mueller A.J."/>
            <person name="Jung M.-Y."/>
            <person name="Strachan C.R."/>
            <person name="Herbold C.W."/>
            <person name="Kirkegaard R.H."/>
            <person name="Daims H."/>
        </authorList>
    </citation>
    <scope>NUCLEOTIDE SEQUENCE [LARGE SCALE GENOMIC DNA]</scope>
    <source>
        <strain evidence="10">EB</strain>
    </source>
</reference>
<evidence type="ECO:0000313" key="10">
    <source>
        <dbReference type="EMBL" id="QPJ61534.1"/>
    </source>
</evidence>
<dbReference type="SUPFAM" id="SSF53448">
    <property type="entry name" value="Nucleotide-diphospho-sugar transferases"/>
    <property type="match status" value="1"/>
</dbReference>
<dbReference type="GO" id="GO:0005886">
    <property type="term" value="C:plasma membrane"/>
    <property type="evidence" value="ECO:0007669"/>
    <property type="project" value="TreeGrafter"/>
</dbReference>
<keyword evidence="7 8" id="KW-0472">Membrane</keyword>
<keyword evidence="2" id="KW-0328">Glycosyltransferase</keyword>
<keyword evidence="5" id="KW-0448">Lipopolysaccharide biosynthesis</keyword>
<evidence type="ECO:0000256" key="6">
    <source>
        <dbReference type="ARBA" id="ARBA00022989"/>
    </source>
</evidence>
<evidence type="ECO:0000256" key="7">
    <source>
        <dbReference type="ARBA" id="ARBA00023136"/>
    </source>
</evidence>
<evidence type="ECO:0000256" key="5">
    <source>
        <dbReference type="ARBA" id="ARBA00022985"/>
    </source>
</evidence>
<dbReference type="InterPro" id="IPR001173">
    <property type="entry name" value="Glyco_trans_2-like"/>
</dbReference>
<feature type="domain" description="Glycosyltransferase 2-like" evidence="9">
    <location>
        <begin position="21"/>
        <end position="177"/>
    </location>
</feature>
<dbReference type="PANTHER" id="PTHR48090">
    <property type="entry name" value="UNDECAPRENYL-PHOSPHATE 4-DEOXY-4-FORMAMIDO-L-ARABINOSE TRANSFERASE-RELATED"/>
    <property type="match status" value="1"/>
</dbReference>
<dbReference type="GO" id="GO:0009103">
    <property type="term" value="P:lipopolysaccharide biosynthetic process"/>
    <property type="evidence" value="ECO:0007669"/>
    <property type="project" value="UniProtKB-KW"/>
</dbReference>
<dbReference type="Proteomes" id="UP000594688">
    <property type="component" value="Chromosome"/>
</dbReference>
<dbReference type="Gene3D" id="3.90.550.10">
    <property type="entry name" value="Spore Coat Polysaccharide Biosynthesis Protein SpsA, Chain A"/>
    <property type="match status" value="1"/>
</dbReference>
<evidence type="ECO:0000256" key="4">
    <source>
        <dbReference type="ARBA" id="ARBA00022692"/>
    </source>
</evidence>
<gene>
    <name evidence="10" type="ORF">G3M70_06385</name>
</gene>
<keyword evidence="4 8" id="KW-0812">Transmembrane</keyword>
<dbReference type="AlphaFoldDB" id="A0A7T0FZP4"/>
<feature type="transmembrane region" description="Helical" evidence="8">
    <location>
        <begin position="244"/>
        <end position="265"/>
    </location>
</feature>
<protein>
    <submittedName>
        <fullName evidence="10">Glycosyltransferase</fullName>
    </submittedName>
</protein>
<keyword evidence="3 10" id="KW-0808">Transferase</keyword>
<evidence type="ECO:0000256" key="8">
    <source>
        <dbReference type="SAM" id="Phobius"/>
    </source>
</evidence>
<evidence type="ECO:0000256" key="3">
    <source>
        <dbReference type="ARBA" id="ARBA00022679"/>
    </source>
</evidence>
<accession>A0A7T0FZP4</accession>
<keyword evidence="1" id="KW-1003">Cell membrane</keyword>
<evidence type="ECO:0000313" key="11">
    <source>
        <dbReference type="Proteomes" id="UP000594688"/>
    </source>
</evidence>
<dbReference type="PANTHER" id="PTHR48090:SF3">
    <property type="entry name" value="UNDECAPRENYL-PHOSPHATE 4-DEOXY-4-FORMAMIDO-L-ARABINOSE TRANSFERASE"/>
    <property type="match status" value="1"/>
</dbReference>
<sequence length="322" mass="36642">MTKPSTRLTLRGEKLTPVKVSVVVPVFNEVGILKELYERLTKVMKQREPYYELVFVDDGSTDGSYDALKKFREDDERVKVVRFTRNFGQQAAVLAGFRESTGPVMVQIDSDLQNPPEEIPKLLDAMTDDVDLVTTVTRKRKDGLMRILGSRLLLWLGKMVSGNRFELNLSSFRAFRRNVLEKIESCTDRSRYLAVLMSWMAVPSVEIEVDHHPRPSGDTKYPFLNLVKLAWDLITGYSNMPLRLVTYMGITGAVIGFCLTLFLLYQRFVNGILVDGLVVMCAVFAFFAGVQLFSIGILGEYLGRVYLQVQNRPDYIIEKVLD</sequence>
<evidence type="ECO:0000256" key="1">
    <source>
        <dbReference type="ARBA" id="ARBA00022475"/>
    </source>
</evidence>
<dbReference type="CDD" id="cd04187">
    <property type="entry name" value="DPM1_like_bac"/>
    <property type="match status" value="1"/>
</dbReference>